<feature type="non-terminal residue" evidence="2">
    <location>
        <position position="1"/>
    </location>
</feature>
<feature type="compositionally biased region" description="Polar residues" evidence="1">
    <location>
        <begin position="465"/>
        <end position="482"/>
    </location>
</feature>
<feature type="region of interest" description="Disordered" evidence="1">
    <location>
        <begin position="456"/>
        <end position="492"/>
    </location>
</feature>
<keyword evidence="3" id="KW-1185">Reference proteome</keyword>
<feature type="compositionally biased region" description="Polar residues" evidence="1">
    <location>
        <begin position="356"/>
        <end position="369"/>
    </location>
</feature>
<feature type="region of interest" description="Disordered" evidence="1">
    <location>
        <begin position="1"/>
        <end position="117"/>
    </location>
</feature>
<dbReference type="EMBL" id="BNCP01000038">
    <property type="protein sequence ID" value="GIL87223.1"/>
    <property type="molecule type" value="Genomic_DNA"/>
</dbReference>
<dbReference type="AlphaFoldDB" id="A0A8J4CP81"/>
<reference evidence="2" key="1">
    <citation type="journal article" date="2021" name="Proc. Natl. Acad. Sci. U.S.A.">
        <title>Three genomes in the algal genus Volvox reveal the fate of a haploid sex-determining region after a transition to homothallism.</title>
        <authorList>
            <person name="Yamamoto K."/>
            <person name="Hamaji T."/>
            <person name="Kawai-Toyooka H."/>
            <person name="Matsuzaki R."/>
            <person name="Takahashi F."/>
            <person name="Nishimura Y."/>
            <person name="Kawachi M."/>
            <person name="Noguchi H."/>
            <person name="Minakuchi Y."/>
            <person name="Umen J.G."/>
            <person name="Toyoda A."/>
            <person name="Nozaki H."/>
        </authorList>
    </citation>
    <scope>NUCLEOTIDE SEQUENCE</scope>
    <source>
        <strain evidence="2">NIES-3786</strain>
    </source>
</reference>
<organism evidence="2 3">
    <name type="scientific">Volvox reticuliferus</name>
    <dbReference type="NCBI Taxonomy" id="1737510"/>
    <lineage>
        <taxon>Eukaryota</taxon>
        <taxon>Viridiplantae</taxon>
        <taxon>Chlorophyta</taxon>
        <taxon>core chlorophytes</taxon>
        <taxon>Chlorophyceae</taxon>
        <taxon>CS clade</taxon>
        <taxon>Chlamydomonadales</taxon>
        <taxon>Volvocaceae</taxon>
        <taxon>Volvox</taxon>
    </lineage>
</organism>
<feature type="region of interest" description="Disordered" evidence="1">
    <location>
        <begin position="356"/>
        <end position="433"/>
    </location>
</feature>
<proteinExistence type="predicted"/>
<feature type="compositionally biased region" description="Gly residues" evidence="1">
    <location>
        <begin position="68"/>
        <end position="92"/>
    </location>
</feature>
<feature type="compositionally biased region" description="Polar residues" evidence="1">
    <location>
        <begin position="420"/>
        <end position="433"/>
    </location>
</feature>
<feature type="compositionally biased region" description="Low complexity" evidence="1">
    <location>
        <begin position="307"/>
        <end position="325"/>
    </location>
</feature>
<feature type="compositionally biased region" description="Basic and acidic residues" evidence="1">
    <location>
        <begin position="328"/>
        <end position="338"/>
    </location>
</feature>
<dbReference type="Proteomes" id="UP000747110">
    <property type="component" value="Unassembled WGS sequence"/>
</dbReference>
<feature type="compositionally biased region" description="Basic and acidic residues" evidence="1">
    <location>
        <begin position="483"/>
        <end position="492"/>
    </location>
</feature>
<gene>
    <name evidence="2" type="ORF">Vretifemale_15294</name>
</gene>
<feature type="compositionally biased region" description="Basic residues" evidence="1">
    <location>
        <begin position="9"/>
        <end position="18"/>
    </location>
</feature>
<protein>
    <submittedName>
        <fullName evidence="2">Uncharacterized protein</fullName>
    </submittedName>
</protein>
<evidence type="ECO:0000313" key="3">
    <source>
        <dbReference type="Proteomes" id="UP000747110"/>
    </source>
</evidence>
<evidence type="ECO:0000313" key="2">
    <source>
        <dbReference type="EMBL" id="GIL87223.1"/>
    </source>
</evidence>
<feature type="region of interest" description="Disordered" evidence="1">
    <location>
        <begin position="294"/>
        <end position="339"/>
    </location>
</feature>
<sequence length="581" mass="57371">MFSSYFHSVGRHAGHPHHHQEDRTCDPPRSSNGTGSPAAISAALPSVPRTSTSRRWSEEAIFSMEAAGEGGGGEGGEGGEGGVGGGEGGGRGPPRPASRRSHRSAPSSGPNRDTAAITTRSLPGVPTLAFHSHGGGAAERPITNASPAAAAIVKHVPGVFGIAFGLGVGLGLGSRGSVSSGGGTSGGGGGGLVSGAGGMCSWPEVDDSVTNSNRTAKLELPMARQIDLPPAKVLPVALRADVLAAEEAVAAAVQLRNMMRVAAAQQAAIPVAARPTGTITAVAASLGSRASETASASASGLGGGVRLGQTSSASQAGSSTPQTTPAGQRRETSAHAEEAAVAATLAEIRAVVPTAETVSAGSTARSRQQMQRRDREELEAAGPMGQHWAHSAAGQTDLRLGRPLYPPPGSAADAAEPRSSESPISPTHGSDTNCGAVVASRMPLCYHEAMSPPPAQPPVLAANTADASRGSSVDGVNNAGNDKTTHHPDDDIPSRFLSAAAATAAATSYYSAATVANAGRAAAVCLTATPLAQVAPPPSTGPANLIAVTAGIVTSFTTAIPTNADGGCGANDSAASRAGAG</sequence>
<comment type="caution">
    <text evidence="2">The sequence shown here is derived from an EMBL/GenBank/DDBJ whole genome shotgun (WGS) entry which is preliminary data.</text>
</comment>
<evidence type="ECO:0000256" key="1">
    <source>
        <dbReference type="SAM" id="MobiDB-lite"/>
    </source>
</evidence>
<accession>A0A8J4CP81</accession>
<name>A0A8J4CP81_9CHLO</name>